<feature type="transmembrane region" description="Helical" evidence="5">
    <location>
        <begin position="256"/>
        <end position="277"/>
    </location>
</feature>
<feature type="transmembrane region" description="Helical" evidence="5">
    <location>
        <begin position="383"/>
        <end position="403"/>
    </location>
</feature>
<dbReference type="InterPro" id="IPR038770">
    <property type="entry name" value="Na+/solute_symporter_sf"/>
</dbReference>
<dbReference type="OrthoDB" id="9778229at2"/>
<sequence>MTAILAISVALIMGLLMTRILRPLKLPDVTAYLIAGVLIGPYVLGRLNIPGIGFVSTSDVEQYALISNVALGFIAFTIGNEFRLSQLKNIGRQAMIVGIAEGLVASLCVNIAMFVLHIFLGAKLPITTAITLGAIATATAPAATLMVVRQYKAKGKLTDILLPVVALDDAVALMVFAVSFGVAMALKDGAFNMTSILVEPFLEIVLSLIVGAFMGWLLTKLETLFNSNSNRLSLTIAFVFLTVGISMLEFDVGGVHIQFSSLLVCMMLGTIFCNICPLSEDLMEKSDRWTAPLFALFFVISGAELELSVFSDISIVIIGIVYIVFRCIGKYLGAWSSAKAAGCDSVVQKYLGITLFPQAGVALGMCITAAAKFGAEGAMIRNIVLFSVLVYELVGPSMTKWALKKTGDIQPKSAEVINRRAMKLQEAEEKKKVM</sequence>
<dbReference type="Pfam" id="PF00999">
    <property type="entry name" value="Na_H_Exchanger"/>
    <property type="match status" value="1"/>
</dbReference>
<evidence type="ECO:0000256" key="4">
    <source>
        <dbReference type="ARBA" id="ARBA00023136"/>
    </source>
</evidence>
<dbReference type="AlphaFoldDB" id="A0A4R2LJ09"/>
<feature type="transmembrane region" description="Helical" evidence="5">
    <location>
        <begin position="160"/>
        <end position="186"/>
    </location>
</feature>
<feature type="transmembrane region" description="Helical" evidence="5">
    <location>
        <begin position="6"/>
        <end position="22"/>
    </location>
</feature>
<dbReference type="EMBL" id="SLXA01000004">
    <property type="protein sequence ID" value="TCO85194.1"/>
    <property type="molecule type" value="Genomic_DNA"/>
</dbReference>
<feature type="transmembrane region" description="Helical" evidence="5">
    <location>
        <begin position="231"/>
        <end position="250"/>
    </location>
</feature>
<reference evidence="7 8" key="1">
    <citation type="submission" date="2019-03" db="EMBL/GenBank/DDBJ databases">
        <title>Genomic Encyclopedia of Type Strains, Phase IV (KMG-IV): sequencing the most valuable type-strain genomes for metagenomic binning, comparative biology and taxonomic classification.</title>
        <authorList>
            <person name="Goeker M."/>
        </authorList>
    </citation>
    <scope>NUCLEOTIDE SEQUENCE [LARGE SCALE GENOMIC DNA]</scope>
    <source>
        <strain evidence="7 8">DSM 28559</strain>
    </source>
</reference>
<dbReference type="GO" id="GO:1902600">
    <property type="term" value="P:proton transmembrane transport"/>
    <property type="evidence" value="ECO:0007669"/>
    <property type="project" value="InterPro"/>
</dbReference>
<dbReference type="GO" id="GO:0016020">
    <property type="term" value="C:membrane"/>
    <property type="evidence" value="ECO:0007669"/>
    <property type="project" value="UniProtKB-SubCell"/>
</dbReference>
<dbReference type="Proteomes" id="UP000295711">
    <property type="component" value="Unassembled WGS sequence"/>
</dbReference>
<evidence type="ECO:0000313" key="7">
    <source>
        <dbReference type="EMBL" id="TCO85194.1"/>
    </source>
</evidence>
<proteinExistence type="predicted"/>
<dbReference type="GO" id="GO:0015297">
    <property type="term" value="F:antiporter activity"/>
    <property type="evidence" value="ECO:0007669"/>
    <property type="project" value="InterPro"/>
</dbReference>
<feature type="transmembrane region" description="Helical" evidence="5">
    <location>
        <begin position="29"/>
        <end position="45"/>
    </location>
</feature>
<evidence type="ECO:0000256" key="1">
    <source>
        <dbReference type="ARBA" id="ARBA00004141"/>
    </source>
</evidence>
<keyword evidence="3 5" id="KW-1133">Transmembrane helix</keyword>
<evidence type="ECO:0000256" key="5">
    <source>
        <dbReference type="SAM" id="Phobius"/>
    </source>
</evidence>
<protein>
    <submittedName>
        <fullName evidence="7">Transporter (CPA2 family)</fullName>
    </submittedName>
</protein>
<organism evidence="7 8">
    <name type="scientific">Frisingicoccus caecimuris</name>
    <dbReference type="NCBI Taxonomy" id="1796636"/>
    <lineage>
        <taxon>Bacteria</taxon>
        <taxon>Bacillati</taxon>
        <taxon>Bacillota</taxon>
        <taxon>Clostridia</taxon>
        <taxon>Lachnospirales</taxon>
        <taxon>Lachnospiraceae</taxon>
        <taxon>Frisingicoccus</taxon>
    </lineage>
</organism>
<feature type="domain" description="Cation/H+ exchanger transmembrane" evidence="6">
    <location>
        <begin position="9"/>
        <end position="405"/>
    </location>
</feature>
<feature type="transmembrane region" description="Helical" evidence="5">
    <location>
        <begin position="201"/>
        <end position="219"/>
    </location>
</feature>
<evidence type="ECO:0000256" key="3">
    <source>
        <dbReference type="ARBA" id="ARBA00022989"/>
    </source>
</evidence>
<comment type="subcellular location">
    <subcellularLocation>
        <location evidence="1">Membrane</location>
        <topology evidence="1">Multi-pass membrane protein</topology>
    </subcellularLocation>
</comment>
<feature type="transmembrane region" description="Helical" evidence="5">
    <location>
        <begin position="126"/>
        <end position="148"/>
    </location>
</feature>
<keyword evidence="2 5" id="KW-0812">Transmembrane</keyword>
<dbReference type="InterPro" id="IPR006153">
    <property type="entry name" value="Cation/H_exchanger_TM"/>
</dbReference>
<evidence type="ECO:0000313" key="8">
    <source>
        <dbReference type="Proteomes" id="UP000295711"/>
    </source>
</evidence>
<feature type="transmembrane region" description="Helical" evidence="5">
    <location>
        <begin position="289"/>
        <end position="307"/>
    </location>
</feature>
<feature type="transmembrane region" description="Helical" evidence="5">
    <location>
        <begin position="350"/>
        <end position="371"/>
    </location>
</feature>
<evidence type="ECO:0000256" key="2">
    <source>
        <dbReference type="ARBA" id="ARBA00022692"/>
    </source>
</evidence>
<dbReference type="Gene3D" id="1.20.1530.20">
    <property type="match status" value="1"/>
</dbReference>
<dbReference type="PANTHER" id="PTHR43021">
    <property type="entry name" value="NA(+)/H(+) ANTIPORTER-RELATED"/>
    <property type="match status" value="1"/>
</dbReference>
<feature type="transmembrane region" description="Helical" evidence="5">
    <location>
        <begin position="94"/>
        <end position="120"/>
    </location>
</feature>
<name>A0A4R2LJ09_9FIRM</name>
<dbReference type="PANTHER" id="PTHR43021:SF2">
    <property type="entry name" value="CATION_H+ EXCHANGER DOMAIN-CONTAINING PROTEIN"/>
    <property type="match status" value="1"/>
</dbReference>
<feature type="transmembrane region" description="Helical" evidence="5">
    <location>
        <begin position="313"/>
        <end position="329"/>
    </location>
</feature>
<evidence type="ECO:0000259" key="6">
    <source>
        <dbReference type="Pfam" id="PF00999"/>
    </source>
</evidence>
<accession>A0A4R2LJ09</accession>
<dbReference type="RefSeq" id="WP_132090650.1">
    <property type="nucleotide sequence ID" value="NZ_JANKAQ010000004.1"/>
</dbReference>
<gene>
    <name evidence="7" type="ORF">EV212_104251</name>
</gene>
<feature type="transmembrane region" description="Helical" evidence="5">
    <location>
        <begin position="65"/>
        <end position="82"/>
    </location>
</feature>
<keyword evidence="4 5" id="KW-0472">Membrane</keyword>
<comment type="caution">
    <text evidence="7">The sequence shown here is derived from an EMBL/GenBank/DDBJ whole genome shotgun (WGS) entry which is preliminary data.</text>
</comment>
<keyword evidence="8" id="KW-1185">Reference proteome</keyword>